<dbReference type="AlphaFoldDB" id="A0A6I4UTE3"/>
<feature type="transmembrane region" description="Helical" evidence="1">
    <location>
        <begin position="178"/>
        <end position="195"/>
    </location>
</feature>
<dbReference type="Pfam" id="PF13687">
    <property type="entry name" value="DUF4153"/>
    <property type="match status" value="1"/>
</dbReference>
<dbReference type="EMBL" id="WTYK01000004">
    <property type="protein sequence ID" value="MXP41746.1"/>
    <property type="molecule type" value="Genomic_DNA"/>
</dbReference>
<accession>A0A6I4UTE3</accession>
<keyword evidence="1" id="KW-0812">Transmembrane</keyword>
<evidence type="ECO:0000313" key="3">
    <source>
        <dbReference type="Proteomes" id="UP000469159"/>
    </source>
</evidence>
<reference evidence="2 3" key="1">
    <citation type="submission" date="2019-12" db="EMBL/GenBank/DDBJ databases">
        <title>Genomic-based taxomic classification of the family Erythrobacteraceae.</title>
        <authorList>
            <person name="Xu L."/>
        </authorList>
    </citation>
    <scope>NUCLEOTIDE SEQUENCE [LARGE SCALE GENOMIC DNA]</scope>
    <source>
        <strain evidence="2 3">MCCC 1K02066</strain>
    </source>
</reference>
<feature type="transmembrane region" description="Helical" evidence="1">
    <location>
        <begin position="277"/>
        <end position="302"/>
    </location>
</feature>
<gene>
    <name evidence="2" type="ORF">GRI75_08830</name>
</gene>
<keyword evidence="1" id="KW-0472">Membrane</keyword>
<protein>
    <submittedName>
        <fullName evidence="2">DUF4153 domain-containing protein</fullName>
    </submittedName>
</protein>
<keyword evidence="3" id="KW-1185">Reference proteome</keyword>
<feature type="transmembrane region" description="Helical" evidence="1">
    <location>
        <begin position="39"/>
        <end position="57"/>
    </location>
</feature>
<comment type="caution">
    <text evidence="2">The sequence shown here is derived from an EMBL/GenBank/DDBJ whole genome shotgun (WGS) entry which is preliminary data.</text>
</comment>
<sequence length="556" mass="59820">MDVSESNQSDWPLRPWLLAGALGLAGLLVWLLSDGANHSPWRMAGTAFVFFGSIAAAFTAERDRWKEPLSFALIAGLVMAGLAWRATAAGDRYADEEYGFAAGVIATALALPLFQAGFHRTRFATPYARVHYHVWTDAICAAGALAFTGAAWLLLVLMSELFHLLKIDLLREAMGEEWFGWTYSGVAFGAALGTLRNQVKVLGTLQAVVTLVLSILAVPLALGLALFLVAMIVSGPEVLWQATRSATPVLLACAAGAWVLANAILRDSDGEMSGNRVLRGAAFALALAILPLTVFAAVSLGTRVAQHGLSPERLWGLAAISVACAYGLAWFVALVRGLKRGTWREGLRRANLYLAVLISGVALLLALPILDFGAISARNQIARLESGAVSPEDFDYAALRWDFGDTGRQALARLQRSGNPRIAELAELAAKQSQRTYGFGRGRDFRSADELELRVQPDDPELRRMVVDYLRANAYVCQEFCVALDLGADAKGRREVALVESGRYSRVALPAGTQEPEVAPAAPAGFGPSSRVEIRTVPERYIFVDGRKVGPPLGSE</sequence>
<feature type="transmembrane region" description="Helical" evidence="1">
    <location>
        <begin position="16"/>
        <end position="33"/>
    </location>
</feature>
<feature type="transmembrane region" description="Helical" evidence="1">
    <location>
        <begin position="69"/>
        <end position="86"/>
    </location>
</feature>
<dbReference type="Proteomes" id="UP000469159">
    <property type="component" value="Unassembled WGS sequence"/>
</dbReference>
<dbReference type="InterPro" id="IPR025291">
    <property type="entry name" value="DUF4153"/>
</dbReference>
<keyword evidence="1" id="KW-1133">Transmembrane helix</keyword>
<feature type="transmembrane region" description="Helical" evidence="1">
    <location>
        <begin position="245"/>
        <end position="265"/>
    </location>
</feature>
<dbReference type="OrthoDB" id="7402611at2"/>
<feature type="transmembrane region" description="Helical" evidence="1">
    <location>
        <begin position="98"/>
        <end position="118"/>
    </location>
</feature>
<feature type="transmembrane region" description="Helical" evidence="1">
    <location>
        <begin position="207"/>
        <end position="233"/>
    </location>
</feature>
<evidence type="ECO:0000313" key="2">
    <source>
        <dbReference type="EMBL" id="MXP41746.1"/>
    </source>
</evidence>
<evidence type="ECO:0000256" key="1">
    <source>
        <dbReference type="SAM" id="Phobius"/>
    </source>
</evidence>
<feature type="transmembrane region" description="Helical" evidence="1">
    <location>
        <begin position="314"/>
        <end position="338"/>
    </location>
</feature>
<dbReference type="RefSeq" id="WP_160746593.1">
    <property type="nucleotide sequence ID" value="NZ_WTYK01000004.1"/>
</dbReference>
<name>A0A6I4UTE3_9SPHN</name>
<proteinExistence type="predicted"/>
<organism evidence="2 3">
    <name type="scientific">Croceibacterium soli</name>
    <dbReference type="NCBI Taxonomy" id="1739690"/>
    <lineage>
        <taxon>Bacteria</taxon>
        <taxon>Pseudomonadati</taxon>
        <taxon>Pseudomonadota</taxon>
        <taxon>Alphaproteobacteria</taxon>
        <taxon>Sphingomonadales</taxon>
        <taxon>Erythrobacteraceae</taxon>
        <taxon>Croceibacterium</taxon>
    </lineage>
</organism>
<feature type="transmembrane region" description="Helical" evidence="1">
    <location>
        <begin position="138"/>
        <end position="158"/>
    </location>
</feature>
<feature type="transmembrane region" description="Helical" evidence="1">
    <location>
        <begin position="350"/>
        <end position="370"/>
    </location>
</feature>